<evidence type="ECO:0000313" key="2">
    <source>
        <dbReference type="EMBL" id="CAF4157630.1"/>
    </source>
</evidence>
<organism evidence="2 3">
    <name type="scientific">Adineta steineri</name>
    <dbReference type="NCBI Taxonomy" id="433720"/>
    <lineage>
        <taxon>Eukaryota</taxon>
        <taxon>Metazoa</taxon>
        <taxon>Spiralia</taxon>
        <taxon>Gnathifera</taxon>
        <taxon>Rotifera</taxon>
        <taxon>Eurotatoria</taxon>
        <taxon>Bdelloidea</taxon>
        <taxon>Adinetida</taxon>
        <taxon>Adinetidae</taxon>
        <taxon>Adineta</taxon>
    </lineage>
</organism>
<dbReference type="EMBL" id="CAJOAZ010007232">
    <property type="protein sequence ID" value="CAF4157630.1"/>
    <property type="molecule type" value="Genomic_DNA"/>
</dbReference>
<feature type="compositionally biased region" description="Basic and acidic residues" evidence="1">
    <location>
        <begin position="111"/>
        <end position="129"/>
    </location>
</feature>
<sequence length="129" mass="14659">MAARDSSTIVDDADRAIEYYEEIDNHKLDFRKRKAPPSKSVTINVREPSPVVDPVRQLNEQLNRQFRPDLVPPTPSPPSTPEELPFIQSVVQRTPSPNPVVYDSRVKPVKPPKEPKEPKEPSISIKEKL</sequence>
<reference evidence="2" key="1">
    <citation type="submission" date="2021-02" db="EMBL/GenBank/DDBJ databases">
        <authorList>
            <person name="Nowell W R."/>
        </authorList>
    </citation>
    <scope>NUCLEOTIDE SEQUENCE</scope>
</reference>
<proteinExistence type="predicted"/>
<evidence type="ECO:0000313" key="3">
    <source>
        <dbReference type="Proteomes" id="UP000663844"/>
    </source>
</evidence>
<feature type="region of interest" description="Disordered" evidence="1">
    <location>
        <begin position="63"/>
        <end position="129"/>
    </location>
</feature>
<dbReference type="Proteomes" id="UP000663844">
    <property type="component" value="Unassembled WGS sequence"/>
</dbReference>
<feature type="compositionally biased region" description="Pro residues" evidence="1">
    <location>
        <begin position="70"/>
        <end position="80"/>
    </location>
</feature>
<gene>
    <name evidence="2" type="ORF">OXD698_LOCUS38429</name>
</gene>
<feature type="non-terminal residue" evidence="2">
    <location>
        <position position="1"/>
    </location>
</feature>
<name>A0A819YHK1_9BILA</name>
<evidence type="ECO:0000256" key="1">
    <source>
        <dbReference type="SAM" id="MobiDB-lite"/>
    </source>
</evidence>
<comment type="caution">
    <text evidence="2">The sequence shown here is derived from an EMBL/GenBank/DDBJ whole genome shotgun (WGS) entry which is preliminary data.</text>
</comment>
<dbReference type="AlphaFoldDB" id="A0A819YHK1"/>
<protein>
    <submittedName>
        <fullName evidence="2">Uncharacterized protein</fullName>
    </submittedName>
</protein>
<accession>A0A819YHK1</accession>